<dbReference type="EMBL" id="MK500392">
    <property type="protein sequence ID" value="QBK88564.1"/>
    <property type="molecule type" value="Genomic_DNA"/>
</dbReference>
<name>A0A481Z1B4_9VIRU</name>
<accession>A0A481Z1B4</accession>
<reference evidence="1" key="1">
    <citation type="journal article" date="2019" name="MBio">
        <title>Virus Genomes from Deep Sea Sediments Expand the Ocean Megavirome and Support Independent Origins of Viral Gigantism.</title>
        <authorList>
            <person name="Backstrom D."/>
            <person name="Yutin N."/>
            <person name="Jorgensen S.L."/>
            <person name="Dharamshi J."/>
            <person name="Homa F."/>
            <person name="Zaremba-Niedwiedzka K."/>
            <person name="Spang A."/>
            <person name="Wolf Y.I."/>
            <person name="Koonin E.V."/>
            <person name="Ettema T.J."/>
        </authorList>
    </citation>
    <scope>NUCLEOTIDE SEQUENCE</scope>
</reference>
<proteinExistence type="predicted"/>
<evidence type="ECO:0000313" key="1">
    <source>
        <dbReference type="EMBL" id="QBK88564.1"/>
    </source>
</evidence>
<protein>
    <submittedName>
        <fullName evidence="1">Uncharacterized protein</fullName>
    </submittedName>
</protein>
<gene>
    <name evidence="1" type="ORF">LCMiAC01_02410</name>
</gene>
<organism evidence="1">
    <name type="scientific">Mimivirus LCMiAC01</name>
    <dbReference type="NCBI Taxonomy" id="2506608"/>
    <lineage>
        <taxon>Viruses</taxon>
        <taxon>Varidnaviria</taxon>
        <taxon>Bamfordvirae</taxon>
        <taxon>Nucleocytoviricota</taxon>
        <taxon>Megaviricetes</taxon>
        <taxon>Imitervirales</taxon>
        <taxon>Mimiviridae</taxon>
        <taxon>Klosneuvirinae</taxon>
    </lineage>
</organism>
<sequence>MTRFPVFDLTSPTPIFQYVPNPGPTCSTDPTGPLSLTVTPTKTEVCITLTASGEGATGGLASVCFRILRSRPSDIIPFGPTGPTGDIPDVIPIEIVELQLVGGTNTSMQSYKPLRATSSGDIESLEVDEWSCAFSTKDIVTIGLPVLYTVQYKISGLRPTAHFRTKDCHHITLTVNE</sequence>